<sequence length="390" mass="43445">MLVPAAALVAAGCFYLFAPVNRLQNHLSQTLATVEIFTPELAELRMGTSIVFPRGGNLTVQAPNNIYAVPTDYYGNNTMPVTVCRDEGSTGIEFKDIEFSSLRKIYAYGLQRNFGSIEGELYLKDKRVVGDLNNKTGLSLRDCRLVLGGRVVKIGGLPAGGTVHIDETLDTWNGFPNQEMLFTELGIGVRGNRPGEPFFLERQMLSGLVQGNEGYLYGVQFLGWHDGTPDILEINGNSVQKDDRGMILVKQNINMELAEGKFRLPAGIIKPHSVINSQQPIQYREEKVMHGRTANLSYYISDAELGPDFTVEALELQKARGQFFCSVEIYNIQQDKWELFTGTLKRIAGDDLDLYMQDGKIMVRLTQTGEMFDFQQVWPGLAVEGVVSHD</sequence>
<dbReference type="EMBL" id="LGGS01000058">
    <property type="protein sequence ID" value="KUK82922.1"/>
    <property type="molecule type" value="Genomic_DNA"/>
</dbReference>
<gene>
    <name evidence="1" type="ORF">XD97_0314</name>
</gene>
<dbReference type="AlphaFoldDB" id="A0A101HTE9"/>
<name>A0A101HTE9_9FIRM</name>
<organism evidence="1 2">
    <name type="scientific">Pelotomaculum thermopropionicum</name>
    <dbReference type="NCBI Taxonomy" id="110500"/>
    <lineage>
        <taxon>Bacteria</taxon>
        <taxon>Bacillati</taxon>
        <taxon>Bacillota</taxon>
        <taxon>Clostridia</taxon>
        <taxon>Eubacteriales</taxon>
        <taxon>Desulfotomaculaceae</taxon>
        <taxon>Pelotomaculum</taxon>
    </lineage>
</organism>
<evidence type="ECO:0000313" key="2">
    <source>
        <dbReference type="Proteomes" id="UP000054705"/>
    </source>
</evidence>
<dbReference type="Proteomes" id="UP000054705">
    <property type="component" value="Unassembled WGS sequence"/>
</dbReference>
<proteinExistence type="predicted"/>
<accession>A0A101HTE9</accession>
<protein>
    <submittedName>
        <fullName evidence="1">Putative membrane protein</fullName>
    </submittedName>
</protein>
<reference evidence="2" key="1">
    <citation type="journal article" date="2015" name="MBio">
        <title>Genome-Resolved Metagenomic Analysis Reveals Roles for Candidate Phyla and Other Microbial Community Members in Biogeochemical Transformations in Oil Reservoirs.</title>
        <authorList>
            <person name="Hu P."/>
            <person name="Tom L."/>
            <person name="Singh A."/>
            <person name="Thomas B.C."/>
            <person name="Baker B.J."/>
            <person name="Piceno Y.M."/>
            <person name="Andersen G.L."/>
            <person name="Banfield J.F."/>
        </authorList>
    </citation>
    <scope>NUCLEOTIDE SEQUENCE [LARGE SCALE GENOMIC DNA]</scope>
</reference>
<evidence type="ECO:0000313" key="1">
    <source>
        <dbReference type="EMBL" id="KUK82922.1"/>
    </source>
</evidence>
<comment type="caution">
    <text evidence="1">The sequence shown here is derived from an EMBL/GenBank/DDBJ whole genome shotgun (WGS) entry which is preliminary data.</text>
</comment>